<keyword evidence="20" id="KW-1185">Reference proteome</keyword>
<evidence type="ECO:0000259" key="17">
    <source>
        <dbReference type="PROSITE" id="PS50056"/>
    </source>
</evidence>
<dbReference type="PRINTS" id="PR01908">
    <property type="entry name" value="ADSPHPHTASE"/>
</dbReference>
<feature type="domain" description="Tyrosine-protein phosphatase" evidence="16">
    <location>
        <begin position="4"/>
        <end position="144"/>
    </location>
</feature>
<dbReference type="PROSITE" id="PS50054">
    <property type="entry name" value="TYR_PHOSPHATASE_DUAL"/>
    <property type="match status" value="1"/>
</dbReference>
<dbReference type="FunFam" id="3.90.190.10:FF:000052">
    <property type="entry name" value="Dual specificity phosphatase 15"/>
    <property type="match status" value="1"/>
</dbReference>
<keyword evidence="5" id="KW-1003">Cell membrane</keyword>
<evidence type="ECO:0000256" key="13">
    <source>
        <dbReference type="ARBA" id="ARBA00051722"/>
    </source>
</evidence>
<evidence type="ECO:0000256" key="6">
    <source>
        <dbReference type="ARBA" id="ARBA00022707"/>
    </source>
</evidence>
<dbReference type="VEuPathDB" id="VectorBase:ISCI003544"/>
<dbReference type="InterPro" id="IPR000340">
    <property type="entry name" value="Dual-sp_phosphatase_cat-dom"/>
</dbReference>
<dbReference type="InParanoid" id="B7PJU6"/>
<dbReference type="Gene3D" id="3.90.190.10">
    <property type="entry name" value="Protein tyrosine phosphatase superfamily"/>
    <property type="match status" value="1"/>
</dbReference>
<dbReference type="EC" id="3.1.3.16" evidence="4"/>
<comment type="catalytic activity">
    <reaction evidence="12">
        <text>O-phospho-L-threonyl-[protein] + H2O = L-threonyl-[protein] + phosphate</text>
        <dbReference type="Rhea" id="RHEA:47004"/>
        <dbReference type="Rhea" id="RHEA-COMP:11060"/>
        <dbReference type="Rhea" id="RHEA-COMP:11605"/>
        <dbReference type="ChEBI" id="CHEBI:15377"/>
        <dbReference type="ChEBI" id="CHEBI:30013"/>
        <dbReference type="ChEBI" id="CHEBI:43474"/>
        <dbReference type="ChEBI" id="CHEBI:61977"/>
        <dbReference type="EC" id="3.1.3.16"/>
    </reaction>
</comment>
<dbReference type="GO" id="GO:0007165">
    <property type="term" value="P:signal transduction"/>
    <property type="evidence" value="ECO:0000318"/>
    <property type="project" value="GO_Central"/>
</dbReference>
<dbReference type="EC" id="3.1.3.48" evidence="3"/>
<reference evidence="18 20" key="1">
    <citation type="submission" date="2008-03" db="EMBL/GenBank/DDBJ databases">
        <title>Annotation of Ixodes scapularis.</title>
        <authorList>
            <consortium name="Ixodes scapularis Genome Project Consortium"/>
            <person name="Caler E."/>
            <person name="Hannick L.I."/>
            <person name="Bidwell S."/>
            <person name="Joardar V."/>
            <person name="Thiagarajan M."/>
            <person name="Amedeo P."/>
            <person name="Galinsky K.J."/>
            <person name="Schobel S."/>
            <person name="Inman J."/>
            <person name="Hostetler J."/>
            <person name="Miller J."/>
            <person name="Hammond M."/>
            <person name="Megy K."/>
            <person name="Lawson D."/>
            <person name="Kodira C."/>
            <person name="Sutton G."/>
            <person name="Meyer J."/>
            <person name="Hill C.A."/>
            <person name="Birren B."/>
            <person name="Nene V."/>
            <person name="Collins F."/>
            <person name="Alarcon-Chaidez F."/>
            <person name="Wikel S."/>
            <person name="Strausberg R."/>
        </authorList>
    </citation>
    <scope>NUCLEOTIDE SEQUENCE [LARGE SCALE GENOMIC DNA]</scope>
    <source>
        <strain evidence="20">Wikel</strain>
        <strain evidence="18">Wikel colony</strain>
    </source>
</reference>
<dbReference type="CDD" id="cd14519">
    <property type="entry name" value="DSP_DUSP22_15"/>
    <property type="match status" value="1"/>
</dbReference>
<feature type="region of interest" description="Disordered" evidence="15">
    <location>
        <begin position="185"/>
        <end position="225"/>
    </location>
</feature>
<evidence type="ECO:0000256" key="8">
    <source>
        <dbReference type="ARBA" id="ARBA00022912"/>
    </source>
</evidence>
<keyword evidence="10" id="KW-0449">Lipoprotein</keyword>
<dbReference type="VEuPathDB" id="VectorBase:ISCP_018685"/>
<dbReference type="EMBL" id="ABJB010980136">
    <property type="status" value="NOT_ANNOTATED_CDS"/>
    <property type="molecule type" value="Genomic_DNA"/>
</dbReference>
<dbReference type="PaxDb" id="6945-B7PJU6"/>
<dbReference type="SUPFAM" id="SSF52799">
    <property type="entry name" value="(Phosphotyrosine protein) phosphatases II"/>
    <property type="match status" value="1"/>
</dbReference>
<dbReference type="InterPro" id="IPR029021">
    <property type="entry name" value="Prot-tyrosine_phosphatase-like"/>
</dbReference>
<reference evidence="19" key="2">
    <citation type="submission" date="2020-05" db="UniProtKB">
        <authorList>
            <consortium name="EnsemblMetazoa"/>
        </authorList>
    </citation>
    <scope>IDENTIFICATION</scope>
    <source>
        <strain evidence="19">wikel</strain>
    </source>
</reference>
<evidence type="ECO:0000256" key="3">
    <source>
        <dbReference type="ARBA" id="ARBA00013064"/>
    </source>
</evidence>
<evidence type="ECO:0000256" key="14">
    <source>
        <dbReference type="ARBA" id="ARBA00068799"/>
    </source>
</evidence>
<evidence type="ECO:0000313" key="19">
    <source>
        <dbReference type="EnsemblMetazoa" id="ISCW003544-PA"/>
    </source>
</evidence>
<evidence type="ECO:0000256" key="12">
    <source>
        <dbReference type="ARBA" id="ARBA00048336"/>
    </source>
</evidence>
<protein>
    <recommendedName>
        <fullName evidence="14">Dual specificity protein phosphatase 15</fullName>
        <ecNumber evidence="4">3.1.3.16</ecNumber>
        <ecNumber evidence="3">3.1.3.48</ecNumber>
    </recommendedName>
</protein>
<evidence type="ECO:0000313" key="20">
    <source>
        <dbReference type="Proteomes" id="UP000001555"/>
    </source>
</evidence>
<comment type="catalytic activity">
    <reaction evidence="13">
        <text>O-phospho-L-tyrosyl-[protein] + H2O = L-tyrosyl-[protein] + phosphate</text>
        <dbReference type="Rhea" id="RHEA:10684"/>
        <dbReference type="Rhea" id="RHEA-COMP:10136"/>
        <dbReference type="Rhea" id="RHEA-COMP:20101"/>
        <dbReference type="ChEBI" id="CHEBI:15377"/>
        <dbReference type="ChEBI" id="CHEBI:43474"/>
        <dbReference type="ChEBI" id="CHEBI:46858"/>
        <dbReference type="ChEBI" id="CHEBI:61978"/>
        <dbReference type="EC" id="3.1.3.48"/>
    </reaction>
</comment>
<dbReference type="KEGG" id="isc:8030016"/>
<evidence type="ECO:0000256" key="9">
    <source>
        <dbReference type="ARBA" id="ARBA00023136"/>
    </source>
</evidence>
<dbReference type="PANTHER" id="PTHR45948:SF2">
    <property type="entry name" value="DUAL SPECIFICITY PROTEIN PHOSPHATASE"/>
    <property type="match status" value="1"/>
</dbReference>
<evidence type="ECO:0000256" key="15">
    <source>
        <dbReference type="SAM" id="MobiDB-lite"/>
    </source>
</evidence>
<dbReference type="EMBL" id="ABJB010176984">
    <property type="status" value="NOT_ANNOTATED_CDS"/>
    <property type="molecule type" value="Genomic_DNA"/>
</dbReference>
<dbReference type="AlphaFoldDB" id="B7PJU6"/>
<evidence type="ECO:0000256" key="4">
    <source>
        <dbReference type="ARBA" id="ARBA00013081"/>
    </source>
</evidence>
<comment type="catalytic activity">
    <reaction evidence="11">
        <text>O-phospho-L-seryl-[protein] + H2O = L-seryl-[protein] + phosphate</text>
        <dbReference type="Rhea" id="RHEA:20629"/>
        <dbReference type="Rhea" id="RHEA-COMP:9863"/>
        <dbReference type="Rhea" id="RHEA-COMP:11604"/>
        <dbReference type="ChEBI" id="CHEBI:15377"/>
        <dbReference type="ChEBI" id="CHEBI:29999"/>
        <dbReference type="ChEBI" id="CHEBI:43474"/>
        <dbReference type="ChEBI" id="CHEBI:83421"/>
        <dbReference type="EC" id="3.1.3.16"/>
    </reaction>
</comment>
<dbReference type="EMBL" id="ABJB010439797">
    <property type="status" value="NOT_ANNOTATED_CDS"/>
    <property type="molecule type" value="Genomic_DNA"/>
</dbReference>
<sequence length="225" mass="25546">MGNGMNKVLPGVFIGNFRDSKDPEQLRANNITHIISIHDTARKLHEDKEYLCIQASDTPGQNLTQFFSQSNDFIHHARIEGGNVLIHCLAGVSRSVTIAVAYVMSVTSLNWRESLKAVRGARSIANPNFGFQKQLHEYECKKLYEERKRLRQKFPRESFFDDEQECRKLLVAYHNSVRPLEPCPSICRRGPQGLTPPSSPRRRRHRSPSPSTSSAPSSSTYTRPP</sequence>
<dbReference type="GO" id="GO:0004725">
    <property type="term" value="F:protein tyrosine phosphatase activity"/>
    <property type="evidence" value="ECO:0000318"/>
    <property type="project" value="GO_Central"/>
</dbReference>
<gene>
    <name evidence="19" type="primary">8030016</name>
    <name evidence="18" type="ORF">IscW_ISCW003544</name>
</gene>
<dbReference type="PROSITE" id="PS50056">
    <property type="entry name" value="TYR_PHOSPHATASE_2"/>
    <property type="match status" value="1"/>
</dbReference>
<dbReference type="OMA" id="AWWKDRY"/>
<dbReference type="HOGENOM" id="CLU_027074_5_0_1"/>
<dbReference type="SMART" id="SM00195">
    <property type="entry name" value="DSPc"/>
    <property type="match status" value="1"/>
</dbReference>
<dbReference type="InterPro" id="IPR020422">
    <property type="entry name" value="TYR_PHOSPHATASE_DUAL_dom"/>
</dbReference>
<dbReference type="Proteomes" id="UP000001555">
    <property type="component" value="Unassembled WGS sequence"/>
</dbReference>
<dbReference type="InterPro" id="IPR000387">
    <property type="entry name" value="Tyr_Pase_dom"/>
</dbReference>
<dbReference type="EMBL" id="DS728533">
    <property type="protein sequence ID" value="EEC06868.1"/>
    <property type="molecule type" value="Genomic_DNA"/>
</dbReference>
<keyword evidence="9" id="KW-0472">Membrane</keyword>
<dbReference type="EMBL" id="ABJB010687558">
    <property type="status" value="NOT_ANNOTATED_CDS"/>
    <property type="molecule type" value="Genomic_DNA"/>
</dbReference>
<evidence type="ECO:0000256" key="10">
    <source>
        <dbReference type="ARBA" id="ARBA00023288"/>
    </source>
</evidence>
<dbReference type="GO" id="GO:0005829">
    <property type="term" value="C:cytosol"/>
    <property type="evidence" value="ECO:0000318"/>
    <property type="project" value="GO_Central"/>
</dbReference>
<comment type="subcellular location">
    <subcellularLocation>
        <location evidence="1">Cell membrane</location>
        <topology evidence="1">Lipid-anchor</topology>
        <orientation evidence="1">Cytoplasmic side</orientation>
    </subcellularLocation>
</comment>
<dbReference type="EnsemblMetazoa" id="ISCW003544-RA">
    <property type="protein sequence ID" value="ISCW003544-PA"/>
    <property type="gene ID" value="ISCW003544"/>
</dbReference>
<dbReference type="EMBL" id="ABJB011104541">
    <property type="status" value="NOT_ANNOTATED_CDS"/>
    <property type="molecule type" value="Genomic_DNA"/>
</dbReference>
<keyword evidence="6" id="KW-0519">Myristate</keyword>
<organism>
    <name type="scientific">Ixodes scapularis</name>
    <name type="common">Black-legged tick</name>
    <name type="synonym">Deer tick</name>
    <dbReference type="NCBI Taxonomy" id="6945"/>
    <lineage>
        <taxon>Eukaryota</taxon>
        <taxon>Metazoa</taxon>
        <taxon>Ecdysozoa</taxon>
        <taxon>Arthropoda</taxon>
        <taxon>Chelicerata</taxon>
        <taxon>Arachnida</taxon>
        <taxon>Acari</taxon>
        <taxon>Parasitiformes</taxon>
        <taxon>Ixodida</taxon>
        <taxon>Ixodoidea</taxon>
        <taxon>Ixodidae</taxon>
        <taxon>Ixodinae</taxon>
        <taxon>Ixodes</taxon>
    </lineage>
</organism>
<feature type="compositionally biased region" description="Low complexity" evidence="15">
    <location>
        <begin position="208"/>
        <end position="225"/>
    </location>
</feature>
<comment type="similarity">
    <text evidence="2">Belongs to the protein-tyrosine phosphatase family. Non-receptor class dual specificity subfamily.</text>
</comment>
<evidence type="ECO:0000256" key="1">
    <source>
        <dbReference type="ARBA" id="ARBA00004342"/>
    </source>
</evidence>
<dbReference type="STRING" id="6945.B7PJU6"/>
<feature type="domain" description="Tyrosine specific protein phosphatases" evidence="17">
    <location>
        <begin position="64"/>
        <end position="122"/>
    </location>
</feature>
<dbReference type="GO" id="GO:0004722">
    <property type="term" value="F:protein serine/threonine phosphatase activity"/>
    <property type="evidence" value="ECO:0007669"/>
    <property type="project" value="UniProtKB-EC"/>
</dbReference>
<dbReference type="VEuPathDB" id="VectorBase:ISCW003544"/>
<evidence type="ECO:0000256" key="11">
    <source>
        <dbReference type="ARBA" id="ARBA00047761"/>
    </source>
</evidence>
<evidence type="ECO:0000256" key="7">
    <source>
        <dbReference type="ARBA" id="ARBA00022801"/>
    </source>
</evidence>
<accession>B7PJU6</accession>
<evidence type="ECO:0000313" key="18">
    <source>
        <dbReference type="EMBL" id="EEC06868.1"/>
    </source>
</evidence>
<keyword evidence="8" id="KW-0904">Protein phosphatase</keyword>
<evidence type="ECO:0000256" key="2">
    <source>
        <dbReference type="ARBA" id="ARBA00008601"/>
    </source>
</evidence>
<dbReference type="PANTHER" id="PTHR45948">
    <property type="entry name" value="DUAL SPECIFICITY PROTEIN PHOSPHATASE DDB_G0269404-RELATED"/>
    <property type="match status" value="1"/>
</dbReference>
<keyword evidence="7 18" id="KW-0378">Hydrolase</keyword>
<evidence type="ECO:0000259" key="16">
    <source>
        <dbReference type="PROSITE" id="PS50054"/>
    </source>
</evidence>
<evidence type="ECO:0000256" key="5">
    <source>
        <dbReference type="ARBA" id="ARBA00022475"/>
    </source>
</evidence>
<dbReference type="Pfam" id="PF00782">
    <property type="entry name" value="DSPc"/>
    <property type="match status" value="1"/>
</dbReference>
<proteinExistence type="inferred from homology"/>
<name>B7PJU6_IXOSC</name>
<dbReference type="GO" id="GO:0005886">
    <property type="term" value="C:plasma membrane"/>
    <property type="evidence" value="ECO:0007669"/>
    <property type="project" value="UniProtKB-SubCell"/>
</dbReference>
<dbReference type="OrthoDB" id="9979246at2759"/>